<dbReference type="PANTHER" id="PTHR11040">
    <property type="entry name" value="ZINC/IRON TRANSPORTER"/>
    <property type="match status" value="1"/>
</dbReference>
<accession>A0A3N4L997</accession>
<feature type="transmembrane region" description="Helical" evidence="5">
    <location>
        <begin position="407"/>
        <end position="429"/>
    </location>
</feature>
<dbReference type="InParanoid" id="A0A3N4L997"/>
<sequence>MHRIIAHAIHALLMKRHGVVTHDDDFEEDHLNDLSEHFHTMMPLDPAGPPYRPSCGGSKEVGVDYDIKLHLASLLVLLVTSSAAAYAPIYIRYLIKKNARTADARTSDQLHAEDGISIMTGTKERVTEIASNTFQWALWATKHFGTGVIIGTAFIHILPAAHSYLTAPCLPPFFTTDYPSLPDAIAMAAMFAIFLIDFSSKSWVESLHDQATADAEKNAGLSEEYEARISDPANIDRSLYQSEENGSVLVSSYRHASKEVTPNDMSAVHQDDLLTINQTPPLTESEIAEIADMDAHQVELRYHRQQELLSTLIVEAGTCFHSIFLGLSLALSTGDGFTALFIAIVFHQVFEGLAIGSRLASIDLDNHNSKDWSLWVCSTIYGITTPMGVAIGIAVRQDYDLASERSLILTGVFDSMSAGFLLYGGLVGLLSRDFLHGELSRSPARVRMAAIFLVSSGMFVMGVLGRYA</sequence>
<evidence type="ECO:0000313" key="7">
    <source>
        <dbReference type="Proteomes" id="UP000277580"/>
    </source>
</evidence>
<keyword evidence="2 5" id="KW-0812">Transmembrane</keyword>
<reference evidence="6 7" key="1">
    <citation type="journal article" date="2018" name="Nat. Ecol. Evol.">
        <title>Pezizomycetes genomes reveal the molecular basis of ectomycorrhizal truffle lifestyle.</title>
        <authorList>
            <person name="Murat C."/>
            <person name="Payen T."/>
            <person name="Noel B."/>
            <person name="Kuo A."/>
            <person name="Morin E."/>
            <person name="Chen J."/>
            <person name="Kohler A."/>
            <person name="Krizsan K."/>
            <person name="Balestrini R."/>
            <person name="Da Silva C."/>
            <person name="Montanini B."/>
            <person name="Hainaut M."/>
            <person name="Levati E."/>
            <person name="Barry K.W."/>
            <person name="Belfiori B."/>
            <person name="Cichocki N."/>
            <person name="Clum A."/>
            <person name="Dockter R.B."/>
            <person name="Fauchery L."/>
            <person name="Guy J."/>
            <person name="Iotti M."/>
            <person name="Le Tacon F."/>
            <person name="Lindquist E.A."/>
            <person name="Lipzen A."/>
            <person name="Malagnac F."/>
            <person name="Mello A."/>
            <person name="Molinier V."/>
            <person name="Miyauchi S."/>
            <person name="Poulain J."/>
            <person name="Riccioni C."/>
            <person name="Rubini A."/>
            <person name="Sitrit Y."/>
            <person name="Splivallo R."/>
            <person name="Traeger S."/>
            <person name="Wang M."/>
            <person name="Zifcakova L."/>
            <person name="Wipf D."/>
            <person name="Zambonelli A."/>
            <person name="Paolocci F."/>
            <person name="Nowrousian M."/>
            <person name="Ottonello S."/>
            <person name="Baldrian P."/>
            <person name="Spatafora J.W."/>
            <person name="Henrissat B."/>
            <person name="Nagy L.G."/>
            <person name="Aury J.M."/>
            <person name="Wincker P."/>
            <person name="Grigoriev I.V."/>
            <person name="Bonfante P."/>
            <person name="Martin F.M."/>
        </authorList>
    </citation>
    <scope>NUCLEOTIDE SEQUENCE [LARGE SCALE GENOMIC DNA]</scope>
    <source>
        <strain evidence="6 7">CCBAS932</strain>
    </source>
</reference>
<evidence type="ECO:0000256" key="2">
    <source>
        <dbReference type="ARBA" id="ARBA00022692"/>
    </source>
</evidence>
<dbReference type="Proteomes" id="UP000277580">
    <property type="component" value="Unassembled WGS sequence"/>
</dbReference>
<keyword evidence="7" id="KW-1185">Reference proteome</keyword>
<evidence type="ECO:0000256" key="3">
    <source>
        <dbReference type="ARBA" id="ARBA00022989"/>
    </source>
</evidence>
<dbReference type="PANTHER" id="PTHR11040:SF44">
    <property type="entry name" value="PROTEIN ZNTC-RELATED"/>
    <property type="match status" value="1"/>
</dbReference>
<gene>
    <name evidence="6" type="ORF">P167DRAFT_541287</name>
</gene>
<dbReference type="InterPro" id="IPR003689">
    <property type="entry name" value="ZIP"/>
</dbReference>
<keyword evidence="4 5" id="KW-0472">Membrane</keyword>
<evidence type="ECO:0000256" key="5">
    <source>
        <dbReference type="SAM" id="Phobius"/>
    </source>
</evidence>
<evidence type="ECO:0000256" key="4">
    <source>
        <dbReference type="ARBA" id="ARBA00023136"/>
    </source>
</evidence>
<feature type="transmembrane region" description="Helical" evidence="5">
    <location>
        <begin position="372"/>
        <end position="395"/>
    </location>
</feature>
<evidence type="ECO:0000313" key="6">
    <source>
        <dbReference type="EMBL" id="RPB17211.1"/>
    </source>
</evidence>
<feature type="transmembrane region" description="Helical" evidence="5">
    <location>
        <begin position="144"/>
        <end position="164"/>
    </location>
</feature>
<dbReference type="STRING" id="1392247.A0A3N4L997"/>
<keyword evidence="3 5" id="KW-1133">Transmembrane helix</keyword>
<dbReference type="EMBL" id="ML119106">
    <property type="protein sequence ID" value="RPB17211.1"/>
    <property type="molecule type" value="Genomic_DNA"/>
</dbReference>
<dbReference type="OrthoDB" id="448280at2759"/>
<name>A0A3N4L997_9PEZI</name>
<proteinExistence type="predicted"/>
<feature type="transmembrane region" description="Helical" evidence="5">
    <location>
        <begin position="449"/>
        <end position="467"/>
    </location>
</feature>
<dbReference type="GO" id="GO:0005385">
    <property type="term" value="F:zinc ion transmembrane transporter activity"/>
    <property type="evidence" value="ECO:0007669"/>
    <property type="project" value="TreeGrafter"/>
</dbReference>
<dbReference type="Pfam" id="PF02535">
    <property type="entry name" value="Zip"/>
    <property type="match status" value="1"/>
</dbReference>
<comment type="subcellular location">
    <subcellularLocation>
        <location evidence="1">Membrane</location>
        <topology evidence="1">Multi-pass membrane protein</topology>
    </subcellularLocation>
</comment>
<evidence type="ECO:0000256" key="1">
    <source>
        <dbReference type="ARBA" id="ARBA00004141"/>
    </source>
</evidence>
<protein>
    <submittedName>
        <fullName evidence="6">Zinc/iron permease</fullName>
    </submittedName>
</protein>
<organism evidence="6 7">
    <name type="scientific">Morchella conica CCBAS932</name>
    <dbReference type="NCBI Taxonomy" id="1392247"/>
    <lineage>
        <taxon>Eukaryota</taxon>
        <taxon>Fungi</taxon>
        <taxon>Dikarya</taxon>
        <taxon>Ascomycota</taxon>
        <taxon>Pezizomycotina</taxon>
        <taxon>Pezizomycetes</taxon>
        <taxon>Pezizales</taxon>
        <taxon>Morchellaceae</taxon>
        <taxon>Morchella</taxon>
    </lineage>
</organism>
<dbReference type="AlphaFoldDB" id="A0A3N4L997"/>
<dbReference type="GO" id="GO:0005886">
    <property type="term" value="C:plasma membrane"/>
    <property type="evidence" value="ECO:0007669"/>
    <property type="project" value="TreeGrafter"/>
</dbReference>
<feature type="transmembrane region" description="Helical" evidence="5">
    <location>
        <begin position="184"/>
        <end position="200"/>
    </location>
</feature>
<feature type="transmembrane region" description="Helical" evidence="5">
    <location>
        <begin position="69"/>
        <end position="91"/>
    </location>
</feature>